<proteinExistence type="predicted"/>
<name>A0A0B1ST64_OESDE</name>
<reference evidence="1 2" key="1">
    <citation type="submission" date="2014-03" db="EMBL/GenBank/DDBJ databases">
        <title>Draft genome of the hookworm Oesophagostomum dentatum.</title>
        <authorList>
            <person name="Mitreva M."/>
        </authorList>
    </citation>
    <scope>NUCLEOTIDE SEQUENCE [LARGE SCALE GENOMIC DNA]</scope>
    <source>
        <strain evidence="1 2">OD-Hann</strain>
    </source>
</reference>
<organism evidence="1 2">
    <name type="scientific">Oesophagostomum dentatum</name>
    <name type="common">Nodular worm</name>
    <dbReference type="NCBI Taxonomy" id="61180"/>
    <lineage>
        <taxon>Eukaryota</taxon>
        <taxon>Metazoa</taxon>
        <taxon>Ecdysozoa</taxon>
        <taxon>Nematoda</taxon>
        <taxon>Chromadorea</taxon>
        <taxon>Rhabditida</taxon>
        <taxon>Rhabditina</taxon>
        <taxon>Rhabditomorpha</taxon>
        <taxon>Strongyloidea</taxon>
        <taxon>Strongylidae</taxon>
        <taxon>Oesophagostomum</taxon>
    </lineage>
</organism>
<dbReference type="Proteomes" id="UP000053660">
    <property type="component" value="Unassembled WGS sequence"/>
</dbReference>
<dbReference type="AlphaFoldDB" id="A0A0B1ST64"/>
<dbReference type="EMBL" id="KN559644">
    <property type="protein sequence ID" value="KHJ86692.1"/>
    <property type="molecule type" value="Genomic_DNA"/>
</dbReference>
<gene>
    <name evidence="1" type="ORF">OESDEN_13549</name>
</gene>
<protein>
    <recommendedName>
        <fullName evidence="3">Peptidase A2 domain-containing protein</fullName>
    </recommendedName>
</protein>
<dbReference type="OrthoDB" id="5871389at2759"/>
<evidence type="ECO:0000313" key="2">
    <source>
        <dbReference type="Proteomes" id="UP000053660"/>
    </source>
</evidence>
<sequence length="161" mass="17912">MEQSPAEDACRNLKEQEQCIEGSRQIANAVKSSANEHTGQTVIEAKVLGRTRRVLLDTRSQISIIPLKMLIKARDDGYDLNSNVEEVLLTSSKPICDASGNQMQFKGAVKVAASLGKTAPQMIVMFVQETEDDTLVFGRLYRSSGSMHEPIHRFCQIWLES</sequence>
<evidence type="ECO:0008006" key="3">
    <source>
        <dbReference type="Google" id="ProtNLM"/>
    </source>
</evidence>
<evidence type="ECO:0000313" key="1">
    <source>
        <dbReference type="EMBL" id="KHJ86692.1"/>
    </source>
</evidence>
<keyword evidence="2" id="KW-1185">Reference proteome</keyword>
<accession>A0A0B1ST64</accession>